<dbReference type="AlphaFoldDB" id="A0AAP0PUX0"/>
<dbReference type="PANTHER" id="PTHR47201">
    <property type="entry name" value="BNAC09G30780D PROTEIN"/>
    <property type="match status" value="1"/>
</dbReference>
<dbReference type="PANTHER" id="PTHR47201:SF1">
    <property type="entry name" value="PROTEIN DWD HYPERSENSITIVE TO UV-B 1"/>
    <property type="match status" value="1"/>
</dbReference>
<accession>A0AAP0PUX0</accession>
<keyword evidence="3" id="KW-1185">Reference proteome</keyword>
<comment type="caution">
    <text evidence="2">The sequence shown here is derived from an EMBL/GenBank/DDBJ whole genome shotgun (WGS) entry which is preliminary data.</text>
</comment>
<feature type="domain" description="DWD hypersensitive to UV-B 1 N-terminal" evidence="1">
    <location>
        <begin position="25"/>
        <end position="102"/>
    </location>
</feature>
<name>A0AAP0PUX0_9MAGN</name>
<dbReference type="Pfam" id="PF20919">
    <property type="entry name" value="DHU1_N"/>
    <property type="match status" value="1"/>
</dbReference>
<evidence type="ECO:0000313" key="3">
    <source>
        <dbReference type="Proteomes" id="UP001419268"/>
    </source>
</evidence>
<gene>
    <name evidence="2" type="ORF">Scep_003961</name>
</gene>
<dbReference type="EMBL" id="JBBNAG010000002">
    <property type="protein sequence ID" value="KAK9157387.1"/>
    <property type="molecule type" value="Genomic_DNA"/>
</dbReference>
<reference evidence="2 3" key="1">
    <citation type="submission" date="2024-01" db="EMBL/GenBank/DDBJ databases">
        <title>Genome assemblies of Stephania.</title>
        <authorList>
            <person name="Yang L."/>
        </authorList>
    </citation>
    <scope>NUCLEOTIDE SEQUENCE [LARGE SCALE GENOMIC DNA]</scope>
    <source>
        <strain evidence="2">JXDWG</strain>
        <tissue evidence="2">Leaf</tissue>
    </source>
</reference>
<organism evidence="2 3">
    <name type="scientific">Stephania cephalantha</name>
    <dbReference type="NCBI Taxonomy" id="152367"/>
    <lineage>
        <taxon>Eukaryota</taxon>
        <taxon>Viridiplantae</taxon>
        <taxon>Streptophyta</taxon>
        <taxon>Embryophyta</taxon>
        <taxon>Tracheophyta</taxon>
        <taxon>Spermatophyta</taxon>
        <taxon>Magnoliopsida</taxon>
        <taxon>Ranunculales</taxon>
        <taxon>Menispermaceae</taxon>
        <taxon>Menispermoideae</taxon>
        <taxon>Cissampelideae</taxon>
        <taxon>Stephania</taxon>
    </lineage>
</organism>
<evidence type="ECO:0000313" key="2">
    <source>
        <dbReference type="EMBL" id="KAK9157387.1"/>
    </source>
</evidence>
<dbReference type="Proteomes" id="UP001419268">
    <property type="component" value="Unassembled WGS sequence"/>
</dbReference>
<protein>
    <recommendedName>
        <fullName evidence="1">DWD hypersensitive to UV-B 1 N-terminal domain-containing protein</fullName>
    </recommendedName>
</protein>
<evidence type="ECO:0000259" key="1">
    <source>
        <dbReference type="Pfam" id="PF20919"/>
    </source>
</evidence>
<sequence>MAKHPKPSPLFPLDLSVAFIKPDFRYIDFCRKREVLPNDAIVSSFSKAKLQKSCFERSILQVLLDLLMDVDVPPLIETFSLMGSYEIDAIDIINESPCVLKREKCYVIDARLLRYKTMLWMQLSSKETSGSDQTTPDQPVDDEGVYYKVAVDCPKGCVYSLRFRGYGEPIGLSLVRPPSSTTTYIVQAIGRHPPSSLLPPPSPVIPFPISFRYIFKYRADVQPFESNMAIIFDHSSWPNTMIEVKDGGLGCYRGGMRGGGGGGGDDSNGGRIGQCLTVVRLRLRLASGATRLRRPSASVVRIPPVAASTLTQERLSVVADFTQAGRWSPPAGAAARLPPALLASRWSVLASRRRCSPPAGRSSPPAGRC</sequence>
<dbReference type="InterPro" id="IPR046377">
    <property type="entry name" value="DHU1"/>
</dbReference>
<proteinExistence type="predicted"/>
<dbReference type="InterPro" id="IPR048514">
    <property type="entry name" value="DHU1_N"/>
</dbReference>
<dbReference type="GO" id="GO:0080008">
    <property type="term" value="C:Cul4-RING E3 ubiquitin ligase complex"/>
    <property type="evidence" value="ECO:0007669"/>
    <property type="project" value="InterPro"/>
</dbReference>
<dbReference type="GO" id="GO:0071493">
    <property type="term" value="P:cellular response to UV-B"/>
    <property type="evidence" value="ECO:0007669"/>
    <property type="project" value="InterPro"/>
</dbReference>